<dbReference type="InterPro" id="IPR039596">
    <property type="entry name" value="GAS1"/>
</dbReference>
<feature type="domain" description="GDNF/GAS1" evidence="7">
    <location>
        <begin position="27"/>
        <end position="100"/>
    </location>
</feature>
<dbReference type="InterPro" id="IPR016017">
    <property type="entry name" value="GDNF/GAS1"/>
</dbReference>
<keyword evidence="3 6" id="KW-0732">Signal</keyword>
<evidence type="ECO:0000256" key="3">
    <source>
        <dbReference type="ARBA" id="ARBA00022729"/>
    </source>
</evidence>
<dbReference type="PANTHER" id="PTHR16840">
    <property type="entry name" value="GROWTH ARREST-SPECIFIC PROTEIN 1"/>
    <property type="match status" value="1"/>
</dbReference>
<protein>
    <submittedName>
        <fullName evidence="8">Growth arrest-specific protein 1</fullName>
    </submittedName>
</protein>
<sequence>MHLFIVLATVYSVIDITITQPQMSEQCKAASLACEEDTDCVHRLAVLQSTCITNTCQPQCRNAVLNLYQNRLGRALLRTDASCIPGRHELEMCHLLVSRSPVHCNLAKLACEADLQCNAKWEVFVSECEADATHAQCNKKCRDRLAQTFATKQGAALAQCTCTTRDDKLCENLKNVVLRACTTPVVQEVTPMDNSIIEHAPSATVSPNDSTGSATLPVVPHFVAFASLCVLLLFRWSLSIY</sequence>
<feature type="chain" id="PRO_5003265760" evidence="6">
    <location>
        <begin position="20"/>
        <end position="241"/>
    </location>
</feature>
<keyword evidence="4" id="KW-0472">Membrane</keyword>
<dbReference type="SMART" id="SM00907">
    <property type="entry name" value="GDNF"/>
    <property type="match status" value="2"/>
</dbReference>
<accession>F1L0N8</accession>
<dbReference type="GO" id="GO:0051726">
    <property type="term" value="P:regulation of cell cycle"/>
    <property type="evidence" value="ECO:0007669"/>
    <property type="project" value="InterPro"/>
</dbReference>
<dbReference type="AlphaFoldDB" id="F1L0N8"/>
<evidence type="ECO:0000256" key="5">
    <source>
        <dbReference type="ARBA" id="ARBA00023180"/>
    </source>
</evidence>
<evidence type="ECO:0000256" key="1">
    <source>
        <dbReference type="ARBA" id="ARBA00004236"/>
    </source>
</evidence>
<proteinExistence type="evidence at transcript level"/>
<keyword evidence="2" id="KW-1003">Cell membrane</keyword>
<evidence type="ECO:0000256" key="6">
    <source>
        <dbReference type="SAM" id="SignalP"/>
    </source>
</evidence>
<dbReference type="PANTHER" id="PTHR16840:SF3">
    <property type="entry name" value="GROWTH ARREST-SPECIFIC PROTEIN 1"/>
    <property type="match status" value="1"/>
</dbReference>
<reference evidence="8" key="1">
    <citation type="journal article" date="2011" name="Genome Res.">
        <title>Deep small RNA sequencing from the nematode Ascaris reveals conservation, functional diversification, and novel developmental profiles.</title>
        <authorList>
            <person name="Wang J."/>
            <person name="Czech B."/>
            <person name="Crunk A."/>
            <person name="Wallace A."/>
            <person name="Mitreva M."/>
            <person name="Hannon G.J."/>
            <person name="Davis R.E."/>
        </authorList>
    </citation>
    <scope>NUCLEOTIDE SEQUENCE</scope>
</reference>
<comment type="subcellular location">
    <subcellularLocation>
        <location evidence="1">Cell membrane</location>
    </subcellularLocation>
</comment>
<keyword evidence="5" id="KW-0325">Glycoprotein</keyword>
<dbReference type="GO" id="GO:0005886">
    <property type="term" value="C:plasma membrane"/>
    <property type="evidence" value="ECO:0007669"/>
    <property type="project" value="UniProtKB-SubCell"/>
</dbReference>
<evidence type="ECO:0000313" key="8">
    <source>
        <dbReference type="EMBL" id="ADY43692.1"/>
    </source>
</evidence>
<name>F1L0N8_ASCSU</name>
<evidence type="ECO:0000256" key="2">
    <source>
        <dbReference type="ARBA" id="ARBA00022475"/>
    </source>
</evidence>
<dbReference type="EMBL" id="JI169156">
    <property type="protein sequence ID" value="ADY43692.1"/>
    <property type="molecule type" value="mRNA"/>
</dbReference>
<evidence type="ECO:0000256" key="4">
    <source>
        <dbReference type="ARBA" id="ARBA00023136"/>
    </source>
</evidence>
<evidence type="ECO:0000259" key="7">
    <source>
        <dbReference type="SMART" id="SM00907"/>
    </source>
</evidence>
<organism evidence="8">
    <name type="scientific">Ascaris suum</name>
    <name type="common">Pig roundworm</name>
    <name type="synonym">Ascaris lumbricoides</name>
    <dbReference type="NCBI Taxonomy" id="6253"/>
    <lineage>
        <taxon>Eukaryota</taxon>
        <taxon>Metazoa</taxon>
        <taxon>Ecdysozoa</taxon>
        <taxon>Nematoda</taxon>
        <taxon>Chromadorea</taxon>
        <taxon>Rhabditida</taxon>
        <taxon>Spirurina</taxon>
        <taxon>Ascaridomorpha</taxon>
        <taxon>Ascaridoidea</taxon>
        <taxon>Ascarididae</taxon>
        <taxon>Ascaris</taxon>
    </lineage>
</organism>
<feature type="signal peptide" evidence="6">
    <location>
        <begin position="1"/>
        <end position="19"/>
    </location>
</feature>
<feature type="domain" description="GDNF/GAS1" evidence="7">
    <location>
        <begin position="104"/>
        <end position="181"/>
    </location>
</feature>